<reference evidence="1" key="1">
    <citation type="journal article" date="2022" name="Int. J. Mol. Sci.">
        <title>Draft Genome of Tanacetum Coccineum: Genomic Comparison of Closely Related Tanacetum-Family Plants.</title>
        <authorList>
            <person name="Yamashiro T."/>
            <person name="Shiraishi A."/>
            <person name="Nakayama K."/>
            <person name="Satake H."/>
        </authorList>
    </citation>
    <scope>NUCLEOTIDE SEQUENCE</scope>
</reference>
<dbReference type="InterPro" id="IPR036465">
    <property type="entry name" value="vWFA_dom_sf"/>
</dbReference>
<keyword evidence="1" id="KW-0647">Proteasome</keyword>
<sequence length="185" mass="20487">MSLVNRRRGFKHKRLLFFVGGPIVLSDHSAKRAGQILNQLGVAVNVVNFCLLEKYKYCRTALDIFVAAADNNGNSHIQHVPPGSSLPVIRKALSSLSSPPIITRAVMERAQIAADARYKIDKDRADIRQKLDRLEELGLLNQLGKYQVAPAPPPKAPRINLGNKFDLLSLGNEKAMLPKGKMMPR</sequence>
<protein>
    <submittedName>
        <fullName evidence="1">26S proteasome non-ATPase regulatory subunit 4</fullName>
    </submittedName>
</protein>
<comment type="caution">
    <text evidence="1">The sequence shown here is derived from an EMBL/GenBank/DDBJ whole genome shotgun (WGS) entry which is preliminary data.</text>
</comment>
<dbReference type="Proteomes" id="UP001151760">
    <property type="component" value="Unassembled WGS sequence"/>
</dbReference>
<keyword evidence="2" id="KW-1185">Reference proteome</keyword>
<name>A0ABQ4YF82_9ASTR</name>
<reference evidence="1" key="2">
    <citation type="submission" date="2022-01" db="EMBL/GenBank/DDBJ databases">
        <authorList>
            <person name="Yamashiro T."/>
            <person name="Shiraishi A."/>
            <person name="Satake H."/>
            <person name="Nakayama K."/>
        </authorList>
    </citation>
    <scope>NUCLEOTIDE SEQUENCE</scope>
</reference>
<organism evidence="1 2">
    <name type="scientific">Tanacetum coccineum</name>
    <dbReference type="NCBI Taxonomy" id="301880"/>
    <lineage>
        <taxon>Eukaryota</taxon>
        <taxon>Viridiplantae</taxon>
        <taxon>Streptophyta</taxon>
        <taxon>Embryophyta</taxon>
        <taxon>Tracheophyta</taxon>
        <taxon>Spermatophyta</taxon>
        <taxon>Magnoliopsida</taxon>
        <taxon>eudicotyledons</taxon>
        <taxon>Gunneridae</taxon>
        <taxon>Pentapetalae</taxon>
        <taxon>asterids</taxon>
        <taxon>campanulids</taxon>
        <taxon>Asterales</taxon>
        <taxon>Asteraceae</taxon>
        <taxon>Asteroideae</taxon>
        <taxon>Anthemideae</taxon>
        <taxon>Anthemidinae</taxon>
        <taxon>Tanacetum</taxon>
    </lineage>
</organism>
<evidence type="ECO:0000313" key="1">
    <source>
        <dbReference type="EMBL" id="GJS76097.1"/>
    </source>
</evidence>
<accession>A0ABQ4YF82</accession>
<proteinExistence type="predicted"/>
<dbReference type="Gene3D" id="3.40.50.410">
    <property type="entry name" value="von Willebrand factor, type A domain"/>
    <property type="match status" value="1"/>
</dbReference>
<gene>
    <name evidence="1" type="ORF">Tco_0725978</name>
</gene>
<evidence type="ECO:0000313" key="2">
    <source>
        <dbReference type="Proteomes" id="UP001151760"/>
    </source>
</evidence>
<dbReference type="EMBL" id="BQNB010010350">
    <property type="protein sequence ID" value="GJS76097.1"/>
    <property type="molecule type" value="Genomic_DNA"/>
</dbReference>
<dbReference type="GO" id="GO:0000502">
    <property type="term" value="C:proteasome complex"/>
    <property type="evidence" value="ECO:0007669"/>
    <property type="project" value="UniProtKB-KW"/>
</dbReference>